<keyword evidence="7" id="KW-0472">Membrane</keyword>
<evidence type="ECO:0000256" key="6">
    <source>
        <dbReference type="ARBA" id="ARBA00022989"/>
    </source>
</evidence>
<keyword evidence="9" id="KW-1185">Reference proteome</keyword>
<dbReference type="SUPFAM" id="SSF90123">
    <property type="entry name" value="ABC transporter transmembrane region"/>
    <property type="match status" value="1"/>
</dbReference>
<dbReference type="GO" id="GO:0005524">
    <property type="term" value="F:ATP binding"/>
    <property type="evidence" value="ECO:0007669"/>
    <property type="project" value="UniProtKB-KW"/>
</dbReference>
<keyword evidence="4" id="KW-0547">Nucleotide-binding</keyword>
<protein>
    <submittedName>
        <fullName evidence="8">ABC transporter ATP-binding protein/permease</fullName>
    </submittedName>
</protein>
<dbReference type="AlphaFoldDB" id="A0A1C2G1J5"/>
<dbReference type="InterPro" id="IPR027417">
    <property type="entry name" value="P-loop_NTPase"/>
</dbReference>
<keyword evidence="5 8" id="KW-0067">ATP-binding</keyword>
<dbReference type="GO" id="GO:0140359">
    <property type="term" value="F:ABC-type transporter activity"/>
    <property type="evidence" value="ECO:0007669"/>
    <property type="project" value="InterPro"/>
</dbReference>
<keyword evidence="3" id="KW-0812">Transmembrane</keyword>
<dbReference type="FunFam" id="3.40.50.300:FF:000287">
    <property type="entry name" value="Multidrug ABC transporter ATP-binding protein"/>
    <property type="match status" value="1"/>
</dbReference>
<dbReference type="EMBL" id="PSYR01000002">
    <property type="protein sequence ID" value="RCN56597.1"/>
    <property type="molecule type" value="Genomic_DNA"/>
</dbReference>
<proteinExistence type="predicted"/>
<dbReference type="PANTHER" id="PTHR24221:SF402">
    <property type="entry name" value="IRON-SULFUR CLUSTERS TRANSPORTER ABCB7, MITOCHONDRIAL"/>
    <property type="match status" value="1"/>
</dbReference>
<dbReference type="CDD" id="cd18582">
    <property type="entry name" value="ABC_6TM_ATM1_ABCB7"/>
    <property type="match status" value="1"/>
</dbReference>
<dbReference type="PROSITE" id="PS50893">
    <property type="entry name" value="ABC_TRANSPORTER_2"/>
    <property type="match status" value="1"/>
</dbReference>
<keyword evidence="6" id="KW-1133">Transmembrane helix</keyword>
<dbReference type="Pfam" id="PF00664">
    <property type="entry name" value="ABC_membrane"/>
    <property type="match status" value="1"/>
</dbReference>
<keyword evidence="2" id="KW-0813">Transport</keyword>
<comment type="subcellular location">
    <subcellularLocation>
        <location evidence="1">Cell membrane</location>
        <topology evidence="1">Multi-pass membrane protein</topology>
    </subcellularLocation>
</comment>
<dbReference type="InterPro" id="IPR011527">
    <property type="entry name" value="ABC1_TM_dom"/>
</dbReference>
<evidence type="ECO:0000256" key="5">
    <source>
        <dbReference type="ARBA" id="ARBA00022840"/>
    </source>
</evidence>
<dbReference type="Gene3D" id="3.40.50.300">
    <property type="entry name" value="P-loop containing nucleotide triphosphate hydrolases"/>
    <property type="match status" value="1"/>
</dbReference>
<name>A0A1C2G1J5_9GAMM</name>
<dbReference type="Pfam" id="PF00005">
    <property type="entry name" value="ABC_tran"/>
    <property type="match status" value="1"/>
</dbReference>
<dbReference type="SUPFAM" id="SSF52540">
    <property type="entry name" value="P-loop containing nucleoside triphosphate hydrolases"/>
    <property type="match status" value="1"/>
</dbReference>
<dbReference type="Proteomes" id="UP000253250">
    <property type="component" value="Unassembled WGS sequence"/>
</dbReference>
<dbReference type="InterPro" id="IPR039421">
    <property type="entry name" value="Type_1_exporter"/>
</dbReference>
<dbReference type="OrthoDB" id="9806127at2"/>
<dbReference type="GO" id="GO:0005886">
    <property type="term" value="C:plasma membrane"/>
    <property type="evidence" value="ECO:0007669"/>
    <property type="project" value="UniProtKB-SubCell"/>
</dbReference>
<dbReference type="STRING" id="163359.A9R16_00955"/>
<reference evidence="8 9" key="1">
    <citation type="submission" date="2018-02" db="EMBL/GenBank/DDBJ databases">
        <title>Insights into the biology of acidophilic members of the Acidiferrobacteraceae family derived from comparative genomic analyses.</title>
        <authorList>
            <person name="Issotta F."/>
            <person name="Thyssen C."/>
            <person name="Mena C."/>
            <person name="Moya A."/>
            <person name="Bellenberg S."/>
            <person name="Sproer C."/>
            <person name="Covarrubias P.C."/>
            <person name="Sand W."/>
            <person name="Quatrini R."/>
            <person name="Vera M."/>
        </authorList>
    </citation>
    <scope>NUCLEOTIDE SEQUENCE [LARGE SCALE GENOMIC DNA]</scope>
    <source>
        <strain evidence="9">m-1</strain>
    </source>
</reference>
<sequence>MARGLLWSTIKKLLPYLWEYRIRVALALISLTVAKAAGVGVPLVLKNIVNRLDVHEPALIVPVALIAAYGALRFANALFGELRDLVFARVKQRAVRRAATAVFRHLHALPLGFHLDRQTGAVARDIERGSRGIALLLNILLFHIIPTIVEIALVAGILIAKFRLEFAIITFATLAAYAGFTLFVTEWRTVFRRSMNEMDSRANNHAVDSLLNYETVKFFANEDYESKRYDAHLAQWEDAAVRSQSSLALLNTGQSAIVALGIGGLMLLAARGVAEHRMNIGDLVLVNAFLIQLFMPLHFLGAVYREIKHSLADMERMFALLDVPSTITDAPGAPDLAVTHGGVRFEHVSFSYGGQALLDDVDFTVAPCSTTAVVGPSGSGKSTLVRLLARLYDPDAGTIRVDGQDIRAVTQKSLRRAMGVVPQDPVLFNDTLYANIAYGRPGANLEEVRAAADLAHLDGFIATLPQGYDTRVGERGLKLSGGEKQRVAIARTLLKEPRILLFDEATSALDAASERAVQEGLALLAHQRTTIVIAHRLATIQHADQILVMRAGRIVERGRHRELIARGGLYARLWALQQDTTEGPTGHPSPTLPGPSAADDGLLEALGQ</sequence>
<evidence type="ECO:0000256" key="1">
    <source>
        <dbReference type="ARBA" id="ARBA00004651"/>
    </source>
</evidence>
<dbReference type="InterPro" id="IPR003439">
    <property type="entry name" value="ABC_transporter-like_ATP-bd"/>
</dbReference>
<evidence type="ECO:0000256" key="4">
    <source>
        <dbReference type="ARBA" id="ARBA00022741"/>
    </source>
</evidence>
<dbReference type="PANTHER" id="PTHR24221">
    <property type="entry name" value="ATP-BINDING CASSETTE SUB-FAMILY B"/>
    <property type="match status" value="1"/>
</dbReference>
<dbReference type="GO" id="GO:0006879">
    <property type="term" value="P:intracellular iron ion homeostasis"/>
    <property type="evidence" value="ECO:0007669"/>
    <property type="project" value="TreeGrafter"/>
</dbReference>
<evidence type="ECO:0000256" key="7">
    <source>
        <dbReference type="ARBA" id="ARBA00023136"/>
    </source>
</evidence>
<organism evidence="8 9">
    <name type="scientific">Acidiferrobacter thiooxydans</name>
    <dbReference type="NCBI Taxonomy" id="163359"/>
    <lineage>
        <taxon>Bacteria</taxon>
        <taxon>Pseudomonadati</taxon>
        <taxon>Pseudomonadota</taxon>
        <taxon>Gammaproteobacteria</taxon>
        <taxon>Acidiferrobacterales</taxon>
        <taxon>Acidiferrobacteraceae</taxon>
        <taxon>Acidiferrobacter</taxon>
    </lineage>
</organism>
<dbReference type="PROSITE" id="PS50929">
    <property type="entry name" value="ABC_TM1F"/>
    <property type="match status" value="1"/>
</dbReference>
<evidence type="ECO:0000313" key="9">
    <source>
        <dbReference type="Proteomes" id="UP000253250"/>
    </source>
</evidence>
<evidence type="ECO:0000313" key="8">
    <source>
        <dbReference type="EMBL" id="RCN56597.1"/>
    </source>
</evidence>
<dbReference type="GO" id="GO:0016887">
    <property type="term" value="F:ATP hydrolysis activity"/>
    <property type="evidence" value="ECO:0007669"/>
    <property type="project" value="InterPro"/>
</dbReference>
<dbReference type="PROSITE" id="PS00211">
    <property type="entry name" value="ABC_TRANSPORTER_1"/>
    <property type="match status" value="1"/>
</dbReference>
<dbReference type="Gene3D" id="1.20.1560.10">
    <property type="entry name" value="ABC transporter type 1, transmembrane domain"/>
    <property type="match status" value="1"/>
</dbReference>
<accession>A0A1C2G1J5</accession>
<comment type="caution">
    <text evidence="8">The sequence shown here is derived from an EMBL/GenBank/DDBJ whole genome shotgun (WGS) entry which is preliminary data.</text>
</comment>
<dbReference type="InterPro" id="IPR003593">
    <property type="entry name" value="AAA+_ATPase"/>
</dbReference>
<dbReference type="InterPro" id="IPR036640">
    <property type="entry name" value="ABC1_TM_sf"/>
</dbReference>
<evidence type="ECO:0000256" key="2">
    <source>
        <dbReference type="ARBA" id="ARBA00022448"/>
    </source>
</evidence>
<gene>
    <name evidence="8" type="ORF">C4900_12495</name>
</gene>
<evidence type="ECO:0000256" key="3">
    <source>
        <dbReference type="ARBA" id="ARBA00022692"/>
    </source>
</evidence>
<dbReference type="SMART" id="SM00382">
    <property type="entry name" value="AAA"/>
    <property type="match status" value="1"/>
</dbReference>
<dbReference type="InterPro" id="IPR017871">
    <property type="entry name" value="ABC_transporter-like_CS"/>
</dbReference>
<dbReference type="RefSeq" id="WP_065970349.1">
    <property type="nucleotide sequence ID" value="NZ_CP080624.1"/>
</dbReference>